<reference evidence="3 4" key="1">
    <citation type="journal article" date="2019" name="Nat. Med.">
        <title>A library of human gut bacterial isolates paired with longitudinal multiomics data enables mechanistic microbiome research.</title>
        <authorList>
            <person name="Poyet M."/>
            <person name="Groussin M."/>
            <person name="Gibbons S.M."/>
            <person name="Avila-Pacheco J."/>
            <person name="Jiang X."/>
            <person name="Kearney S.M."/>
            <person name="Perrotta A.R."/>
            <person name="Berdy B."/>
            <person name="Zhao S."/>
            <person name="Lieberman T.D."/>
            <person name="Swanson P.K."/>
            <person name="Smith M."/>
            <person name="Roesemann S."/>
            <person name="Alexander J.E."/>
            <person name="Rich S.A."/>
            <person name="Livny J."/>
            <person name="Vlamakis H."/>
            <person name="Clish C."/>
            <person name="Bullock K."/>
            <person name="Deik A."/>
            <person name="Scott J."/>
            <person name="Pierce K.A."/>
            <person name="Xavier R.J."/>
            <person name="Alm E.J."/>
        </authorList>
    </citation>
    <scope>NUCLEOTIDE SEQUENCE [LARGE SCALE GENOMIC DNA]</scope>
    <source>
        <strain evidence="3 4">BIOML-A6</strain>
    </source>
</reference>
<evidence type="ECO:0000256" key="1">
    <source>
        <dbReference type="SAM" id="SignalP"/>
    </source>
</evidence>
<dbReference type="EMBL" id="WWSC01000002">
    <property type="protein sequence ID" value="MZK40417.1"/>
    <property type="molecule type" value="Genomic_DNA"/>
</dbReference>
<dbReference type="PROSITE" id="PS51257">
    <property type="entry name" value="PROKAR_LIPOPROTEIN"/>
    <property type="match status" value="1"/>
</dbReference>
<dbReference type="RefSeq" id="WP_130096478.1">
    <property type="nucleotide sequence ID" value="NZ_JAAIMW010000003.1"/>
</dbReference>
<accession>A0A6L8RW85</accession>
<evidence type="ECO:0000259" key="2">
    <source>
        <dbReference type="Pfam" id="PF20037"/>
    </source>
</evidence>
<feature type="domain" description="DUF6440" evidence="2">
    <location>
        <begin position="50"/>
        <end position="88"/>
    </location>
</feature>
<keyword evidence="1" id="KW-0732">Signal</keyword>
<proteinExistence type="predicted"/>
<organism evidence="3 4">
    <name type="scientific">Dorea longicatena</name>
    <dbReference type="NCBI Taxonomy" id="88431"/>
    <lineage>
        <taxon>Bacteria</taxon>
        <taxon>Bacillati</taxon>
        <taxon>Bacillota</taxon>
        <taxon>Clostridia</taxon>
        <taxon>Lachnospirales</taxon>
        <taxon>Lachnospiraceae</taxon>
        <taxon>Dorea</taxon>
    </lineage>
</organism>
<name>A0A6L8RW85_9FIRM</name>
<evidence type="ECO:0000313" key="3">
    <source>
        <dbReference type="EMBL" id="MZK40417.1"/>
    </source>
</evidence>
<protein>
    <recommendedName>
        <fullName evidence="2">DUF6440 domain-containing protein</fullName>
    </recommendedName>
</protein>
<feature type="signal peptide" evidence="1">
    <location>
        <begin position="1"/>
        <end position="17"/>
    </location>
</feature>
<dbReference type="InterPro" id="IPR045515">
    <property type="entry name" value="DUF6440"/>
</dbReference>
<evidence type="ECO:0000313" key="4">
    <source>
        <dbReference type="Proteomes" id="UP000472916"/>
    </source>
</evidence>
<gene>
    <name evidence="3" type="ORF">GT528_01550</name>
</gene>
<sequence length="94" mass="10624">MKKKIVTILILSVTVVAALSGCKGLATTETEYDTESKSIKSMFVEVEVGAEWRIMYDKKTKVMYVMSDGPENRGVFTELVDENGKPKLWENEEE</sequence>
<dbReference type="Proteomes" id="UP000472916">
    <property type="component" value="Unassembled WGS sequence"/>
</dbReference>
<feature type="chain" id="PRO_5039584972" description="DUF6440 domain-containing protein" evidence="1">
    <location>
        <begin position="18"/>
        <end position="94"/>
    </location>
</feature>
<dbReference type="AlphaFoldDB" id="A0A6L8RW85"/>
<comment type="caution">
    <text evidence="3">The sequence shown here is derived from an EMBL/GenBank/DDBJ whole genome shotgun (WGS) entry which is preliminary data.</text>
</comment>
<dbReference type="Pfam" id="PF20037">
    <property type="entry name" value="DUF6440"/>
    <property type="match status" value="1"/>
</dbReference>